<evidence type="ECO:0000256" key="2">
    <source>
        <dbReference type="HAMAP-Rule" id="MF_00274"/>
    </source>
</evidence>
<keyword evidence="1 2" id="KW-0238">DNA-binding</keyword>
<dbReference type="HAMAP" id="MF_00274">
    <property type="entry name" value="DNA_YbaB_EbfC"/>
    <property type="match status" value="1"/>
</dbReference>
<dbReference type="FunCoup" id="E8MZ26">
    <property type="interactions" value="230"/>
</dbReference>
<dbReference type="RefSeq" id="WP_013558567.1">
    <property type="nucleotide sequence ID" value="NC_014960.1"/>
</dbReference>
<sequence>MAKGFNRPPVGGGGNMMAQLKKLQEQMEQAQARLAEETVTGTSGGGAIKVVMTGDQHCKAVEIAPELLQEVDADMLQDMLLAAINQALELSRQKQEEMLGPLAGGLGGLGGLGF</sequence>
<dbReference type="eggNOG" id="COG0718">
    <property type="taxonomic scope" value="Bacteria"/>
</dbReference>
<dbReference type="STRING" id="926569.ANT_01350"/>
<dbReference type="PANTHER" id="PTHR33449:SF1">
    <property type="entry name" value="NUCLEOID-ASSOCIATED PROTEIN YBAB"/>
    <property type="match status" value="1"/>
</dbReference>
<keyword evidence="3" id="KW-0175">Coiled coil</keyword>
<comment type="subcellular location">
    <subcellularLocation>
        <location evidence="2">Cytoplasm</location>
        <location evidence="2">Nucleoid</location>
    </subcellularLocation>
</comment>
<comment type="function">
    <text evidence="2">Binds to DNA and alters its conformation. May be involved in regulation of gene expression, nucleoid organization and DNA protection.</text>
</comment>
<keyword evidence="5" id="KW-1185">Reference proteome</keyword>
<dbReference type="NCBIfam" id="TIGR00103">
    <property type="entry name" value="DNA_YbaB_EbfC"/>
    <property type="match status" value="1"/>
</dbReference>
<evidence type="ECO:0000313" key="5">
    <source>
        <dbReference type="Proteomes" id="UP000008922"/>
    </source>
</evidence>
<feature type="coiled-coil region" evidence="3">
    <location>
        <begin position="13"/>
        <end position="40"/>
    </location>
</feature>
<comment type="similarity">
    <text evidence="2">Belongs to the YbaB/EbfC family.</text>
</comment>
<evidence type="ECO:0000256" key="1">
    <source>
        <dbReference type="ARBA" id="ARBA00023125"/>
    </source>
</evidence>
<dbReference type="PANTHER" id="PTHR33449">
    <property type="entry name" value="NUCLEOID-ASSOCIATED PROTEIN YBAB"/>
    <property type="match status" value="1"/>
</dbReference>
<dbReference type="HOGENOM" id="CLU_140930_1_0_0"/>
<proteinExistence type="inferred from homology"/>
<dbReference type="GO" id="GO:0003677">
    <property type="term" value="F:DNA binding"/>
    <property type="evidence" value="ECO:0007669"/>
    <property type="project" value="UniProtKB-UniRule"/>
</dbReference>
<evidence type="ECO:0000313" key="4">
    <source>
        <dbReference type="EMBL" id="BAJ62169.1"/>
    </source>
</evidence>
<dbReference type="AlphaFoldDB" id="E8MZ26"/>
<protein>
    <recommendedName>
        <fullName evidence="2">Nucleoid-associated protein ANT_01350</fullName>
    </recommendedName>
</protein>
<gene>
    <name evidence="4" type="ordered locus">ANT_01350</name>
</gene>
<dbReference type="Gene3D" id="3.30.1310.10">
    <property type="entry name" value="Nucleoid-associated protein YbaB-like domain"/>
    <property type="match status" value="1"/>
</dbReference>
<evidence type="ECO:0000256" key="3">
    <source>
        <dbReference type="SAM" id="Coils"/>
    </source>
</evidence>
<dbReference type="Pfam" id="PF02575">
    <property type="entry name" value="YbaB_DNA_bd"/>
    <property type="match status" value="1"/>
</dbReference>
<dbReference type="EMBL" id="AP012029">
    <property type="protein sequence ID" value="BAJ62169.1"/>
    <property type="molecule type" value="Genomic_DNA"/>
</dbReference>
<reference evidence="4 5" key="1">
    <citation type="submission" date="2010-12" db="EMBL/GenBank/DDBJ databases">
        <title>Whole genome sequence of Anaerolinea thermophila UNI-1.</title>
        <authorList>
            <person name="Narita-Yamada S."/>
            <person name="Kishi E."/>
            <person name="Watanabe Y."/>
            <person name="Takasaki K."/>
            <person name="Ankai A."/>
            <person name="Oguchi A."/>
            <person name="Fukui S."/>
            <person name="Takahashi M."/>
            <person name="Yashiro I."/>
            <person name="Hosoyama A."/>
            <person name="Sekiguchi Y."/>
            <person name="Hanada S."/>
            <person name="Fujita N."/>
        </authorList>
    </citation>
    <scope>NUCLEOTIDE SEQUENCE [LARGE SCALE GENOMIC DNA]</scope>
    <source>
        <strain evidence="5">DSM 14523 / JCM 11388 / NBRC 100420 / UNI-1</strain>
    </source>
</reference>
<dbReference type="InterPro" id="IPR036894">
    <property type="entry name" value="YbaB-like_sf"/>
</dbReference>
<dbReference type="InterPro" id="IPR004401">
    <property type="entry name" value="YbaB/EbfC"/>
</dbReference>
<dbReference type="PIRSF" id="PIRSF004555">
    <property type="entry name" value="UCP004555"/>
    <property type="match status" value="1"/>
</dbReference>
<organism evidence="4 5">
    <name type="scientific">Anaerolinea thermophila (strain DSM 14523 / JCM 11388 / NBRC 100420 / UNI-1)</name>
    <dbReference type="NCBI Taxonomy" id="926569"/>
    <lineage>
        <taxon>Bacteria</taxon>
        <taxon>Bacillati</taxon>
        <taxon>Chloroflexota</taxon>
        <taxon>Anaerolineae</taxon>
        <taxon>Anaerolineales</taxon>
        <taxon>Anaerolineaceae</taxon>
        <taxon>Anaerolinea</taxon>
    </lineage>
</organism>
<comment type="subunit">
    <text evidence="2">Homodimer.</text>
</comment>
<dbReference type="InParanoid" id="E8MZ26"/>
<dbReference type="SUPFAM" id="SSF82607">
    <property type="entry name" value="YbaB-like"/>
    <property type="match status" value="1"/>
</dbReference>
<dbReference type="GO" id="GO:0043590">
    <property type="term" value="C:bacterial nucleoid"/>
    <property type="evidence" value="ECO:0007669"/>
    <property type="project" value="UniProtKB-UniRule"/>
</dbReference>
<dbReference type="GO" id="GO:0005829">
    <property type="term" value="C:cytosol"/>
    <property type="evidence" value="ECO:0007669"/>
    <property type="project" value="TreeGrafter"/>
</dbReference>
<accession>E8MZ26</accession>
<dbReference type="OrthoDB" id="9809370at2"/>
<dbReference type="KEGG" id="atm:ANT_01350"/>
<keyword evidence="2" id="KW-0963">Cytoplasm</keyword>
<dbReference type="Proteomes" id="UP000008922">
    <property type="component" value="Chromosome"/>
</dbReference>
<name>E8MZ26_ANATU</name>